<evidence type="ECO:0000313" key="2">
    <source>
        <dbReference type="Proteomes" id="UP000254701"/>
    </source>
</evidence>
<evidence type="ECO:0000313" key="1">
    <source>
        <dbReference type="EMBL" id="SUU88344.1"/>
    </source>
</evidence>
<dbReference type="Proteomes" id="UP000254701">
    <property type="component" value="Unassembled WGS sequence"/>
</dbReference>
<organism evidence="1 2">
    <name type="scientific">Aminobacter aminovorans</name>
    <name type="common">Chelatobacter heintzii</name>
    <dbReference type="NCBI Taxonomy" id="83263"/>
    <lineage>
        <taxon>Bacteria</taxon>
        <taxon>Pseudomonadati</taxon>
        <taxon>Pseudomonadota</taxon>
        <taxon>Alphaproteobacteria</taxon>
        <taxon>Hyphomicrobiales</taxon>
        <taxon>Phyllobacteriaceae</taxon>
        <taxon>Aminobacter</taxon>
    </lineage>
</organism>
<gene>
    <name evidence="1" type="ORF">NCTC10684_01555</name>
</gene>
<dbReference type="AlphaFoldDB" id="A0A380WJJ2"/>
<reference evidence="1 2" key="1">
    <citation type="submission" date="2018-06" db="EMBL/GenBank/DDBJ databases">
        <authorList>
            <consortium name="Pathogen Informatics"/>
            <person name="Doyle S."/>
        </authorList>
    </citation>
    <scope>NUCLEOTIDE SEQUENCE [LARGE SCALE GENOMIC DNA]</scope>
    <source>
        <strain evidence="1 2">NCTC10684</strain>
    </source>
</reference>
<accession>A0A380WJJ2</accession>
<dbReference type="EMBL" id="UFSM01000001">
    <property type="protein sequence ID" value="SUU88344.1"/>
    <property type="molecule type" value="Genomic_DNA"/>
</dbReference>
<protein>
    <submittedName>
        <fullName evidence="1">Uncharacterized protein</fullName>
    </submittedName>
</protein>
<sequence length="127" mass="14337">MLAEAHLWLANTAFALEKAYRIQIPQRRLPFHSLHPRFLGQKTDMVEELLSNSLSARILVHEQAVEVGKPAGSPQCVVECESCIADQGSLIFSYDKMCRRLTSIENGDEIGFIHAFGRPLEERMLPD</sequence>
<proteinExistence type="predicted"/>
<name>A0A380WJJ2_AMIAI</name>